<evidence type="ECO:0000313" key="1">
    <source>
        <dbReference type="EMBL" id="WWV65759.1"/>
    </source>
</evidence>
<evidence type="ECO:0000313" key="2">
    <source>
        <dbReference type="Proteomes" id="UP001320603"/>
    </source>
</evidence>
<name>A0ABZ2ILX0_9BACT</name>
<gene>
    <name evidence="1" type="ORF">NEE14_012240</name>
</gene>
<reference evidence="1 2" key="1">
    <citation type="submission" date="2024-02" db="EMBL/GenBank/DDBJ databases">
        <title>Whole genome sequencing of Parabacteroides sp. AD58.</title>
        <authorList>
            <person name="Chaplin A.V."/>
            <person name="Pikina A.P."/>
            <person name="Sokolova S.R."/>
            <person name="Korostin D.O."/>
            <person name="Efimov B.A."/>
        </authorList>
    </citation>
    <scope>NUCLEOTIDE SEQUENCE [LARGE SCALE GENOMIC DNA]</scope>
    <source>
        <strain evidence="1 2">AD58</strain>
    </source>
</reference>
<proteinExistence type="predicted"/>
<dbReference type="Proteomes" id="UP001320603">
    <property type="component" value="Chromosome"/>
</dbReference>
<dbReference type="RefSeq" id="WP_251968750.1">
    <property type="nucleotide sequence ID" value="NZ_CP146284.1"/>
</dbReference>
<organism evidence="1 2">
    <name type="scientific">Parabacteroides absconsus</name>
    <dbReference type="NCBI Taxonomy" id="2951805"/>
    <lineage>
        <taxon>Bacteria</taxon>
        <taxon>Pseudomonadati</taxon>
        <taxon>Bacteroidota</taxon>
        <taxon>Bacteroidia</taxon>
        <taxon>Bacteroidales</taxon>
        <taxon>Tannerellaceae</taxon>
        <taxon>Parabacteroides</taxon>
    </lineage>
</organism>
<sequence>MEQIRAFGSNRVISVTENNYINLYKVFEFSDLREKACVLDEKKLTNPAVFKFIDCEFRNNQQFSIVYIDNITENIQLFQYCFSGNEGILFSHGTHITLDKYSIYHVDDFGNVSLVKDMNCSWSHTEMKPEIRKTDEVPAEPILYYLWEGQINNREIRLVCARQKKVLIGEMMMKNEVGTEFLRVLGMIDTDGEILFNVYDTENVCALRRIFLGHIVGKTLECFDETTQMEFKLRTYKGDVRYAMDREADAYCSPFSKSTIYYLKADNRELAGGYSFFNMTSYSEHYGRIDISRSGADLEVMEFSIDYKNKGRQALTDGKSILDGNTFKHHLSYGECDYEFEVFFYNGFLIIHSVSGKPYGCFDSNTSIEGIYVQESSVG</sequence>
<evidence type="ECO:0008006" key="3">
    <source>
        <dbReference type="Google" id="ProtNLM"/>
    </source>
</evidence>
<accession>A0ABZ2ILX0</accession>
<protein>
    <recommendedName>
        <fullName evidence="3">Lipoprotein</fullName>
    </recommendedName>
</protein>
<keyword evidence="2" id="KW-1185">Reference proteome</keyword>
<dbReference type="EMBL" id="CP146284">
    <property type="protein sequence ID" value="WWV65759.1"/>
    <property type="molecule type" value="Genomic_DNA"/>
</dbReference>